<protein>
    <submittedName>
        <fullName evidence="1">Uncharacterized protein</fullName>
    </submittedName>
</protein>
<reference evidence="1 2" key="1">
    <citation type="journal article" date="2015" name="Genome Biol. Evol.">
        <title>Comparative Genomics of a Bacterivorous Green Alga Reveals Evolutionary Causalities and Consequences of Phago-Mixotrophic Mode of Nutrition.</title>
        <authorList>
            <person name="Burns J.A."/>
            <person name="Paasch A."/>
            <person name="Narechania A."/>
            <person name="Kim E."/>
        </authorList>
    </citation>
    <scope>NUCLEOTIDE SEQUENCE [LARGE SCALE GENOMIC DNA]</scope>
    <source>
        <strain evidence="1 2">PLY_AMNH</strain>
    </source>
</reference>
<dbReference type="Proteomes" id="UP001190700">
    <property type="component" value="Unassembled WGS sequence"/>
</dbReference>
<comment type="caution">
    <text evidence="1">The sequence shown here is derived from an EMBL/GenBank/DDBJ whole genome shotgun (WGS) entry which is preliminary data.</text>
</comment>
<keyword evidence="2" id="KW-1185">Reference proteome</keyword>
<dbReference type="AlphaFoldDB" id="A0AAE0GB63"/>
<gene>
    <name evidence="1" type="ORF">CYMTET_17075</name>
</gene>
<accession>A0AAE0GB63</accession>
<name>A0AAE0GB63_9CHLO</name>
<sequence>MNGERERVAWLPQDILVMGAGLHDNAFFTIKYPDDSSSHAVNKMWRAILTAGYDRIVWVQPSAVHRQVPFVANCSHLKQILRPTCMQYTQLQLTNQRTLVLHEIIRRSYETVRAELPDGGTPVRWVDSYPISEVRDDHTKTHADMVHYCDEFNRELLQVVLHEICGCEGHSPDWPKMQIVPR</sequence>
<evidence type="ECO:0000313" key="2">
    <source>
        <dbReference type="Proteomes" id="UP001190700"/>
    </source>
</evidence>
<dbReference type="EMBL" id="LGRX02007540">
    <property type="protein sequence ID" value="KAK3274767.1"/>
    <property type="molecule type" value="Genomic_DNA"/>
</dbReference>
<evidence type="ECO:0000313" key="1">
    <source>
        <dbReference type="EMBL" id="KAK3274767.1"/>
    </source>
</evidence>
<organism evidence="1 2">
    <name type="scientific">Cymbomonas tetramitiformis</name>
    <dbReference type="NCBI Taxonomy" id="36881"/>
    <lineage>
        <taxon>Eukaryota</taxon>
        <taxon>Viridiplantae</taxon>
        <taxon>Chlorophyta</taxon>
        <taxon>Pyramimonadophyceae</taxon>
        <taxon>Pyramimonadales</taxon>
        <taxon>Pyramimonadaceae</taxon>
        <taxon>Cymbomonas</taxon>
    </lineage>
</organism>
<proteinExistence type="predicted"/>